<dbReference type="CDD" id="cd00212">
    <property type="entry name" value="PTS_IIB_glc"/>
    <property type="match status" value="1"/>
</dbReference>
<feature type="transmembrane region" description="Helical" evidence="12">
    <location>
        <begin position="338"/>
        <end position="359"/>
    </location>
</feature>
<dbReference type="InterPro" id="IPR013013">
    <property type="entry name" value="PTS_EIIC_1"/>
</dbReference>
<feature type="transmembrane region" description="Helical" evidence="12">
    <location>
        <begin position="50"/>
        <end position="67"/>
    </location>
</feature>
<evidence type="ECO:0000313" key="16">
    <source>
        <dbReference type="Proteomes" id="UP000268048"/>
    </source>
</evidence>
<reference evidence="15 16" key="1">
    <citation type="submission" date="2018-03" db="EMBL/GenBank/DDBJ databases">
        <title>Diversity of phytobeneficial traits revealed by whole-genome analysis of worldwide-isolated phenazine-producing Pseudomonas spp.</title>
        <authorList>
            <person name="Biessy A."/>
            <person name="Novinscak A."/>
            <person name="Blom J."/>
            <person name="Leger G."/>
            <person name="Thomashow L.S."/>
            <person name="Cazorla F.M."/>
            <person name="Josic D."/>
            <person name="Filion M."/>
        </authorList>
    </citation>
    <scope>NUCLEOTIDE SEQUENCE [LARGE SCALE GENOMIC DNA]</scope>
    <source>
        <strain evidence="15 16">B25</strain>
    </source>
</reference>
<feature type="transmembrane region" description="Helical" evidence="12">
    <location>
        <begin position="98"/>
        <end position="114"/>
    </location>
</feature>
<keyword evidence="9 12" id="KW-1133">Transmembrane helix</keyword>
<dbReference type="GO" id="GO:0005886">
    <property type="term" value="C:plasma membrane"/>
    <property type="evidence" value="ECO:0007669"/>
    <property type="project" value="UniProtKB-SubCell"/>
</dbReference>
<feature type="transmembrane region" description="Helical" evidence="12">
    <location>
        <begin position="134"/>
        <end position="154"/>
    </location>
</feature>
<sequence>MYQLFIEGLQRLGRALMLPIAILPIAGLLLRLGDTDLLNIAIIHDAGQTIFANLALIFAIGIAVGFAKDNNGTAGLAGAIGYLVMVATLKVLDASINMGMLAGIISGLLAGALYNRFKDIKLPEYLAFFGGRRFVPIVTGFSAVGLGVVFGLIWPPIQHGINSFGQLLMESGSLGAFVFGVFNRLLIITGLHHILNNMAWFIFGSFTDPATGAVVTGDLTRYFAGDPKGGQFMTGMFPMMIFGLPAACLAMYRNALPERRKVMGGILLSMALTSALTGVTEPVEFAFMFLAPFLYLVHALLTGLAMGLTNFLNIHLGFTFSGGAIDMALGWGKSTNGWLIFPVGLLYAVIYYTVFDFCIKRFNLKTPGREDTPGSEKVALSNNQRAGAYIRALGGADNLMTVGACTTRLRLELADRSKASDSELKALGAMAVVRPGKGGSLQVVVGPLADSIADEIRLAMPGAGQPLEQTGPAAEAFEAPPAESIAPQEAVKWLDAFGGSDNVLQLDCVAMTRLRVQLGDNKALSECQLKSLGCQGSSQLDDGVWHLLIGEKAASLGQALDTLINRSEVSAKV</sequence>
<evidence type="ECO:0000256" key="4">
    <source>
        <dbReference type="ARBA" id="ARBA00022597"/>
    </source>
</evidence>
<dbReference type="GO" id="GO:0090563">
    <property type="term" value="F:protein-phosphocysteine-sugar phosphotransferase activity"/>
    <property type="evidence" value="ECO:0007669"/>
    <property type="project" value="TreeGrafter"/>
</dbReference>
<evidence type="ECO:0000256" key="2">
    <source>
        <dbReference type="ARBA" id="ARBA00022448"/>
    </source>
</evidence>
<dbReference type="PROSITE" id="PS01035">
    <property type="entry name" value="PTS_EIIB_TYPE_1_CYS"/>
    <property type="match status" value="1"/>
</dbReference>
<dbReference type="GO" id="GO:0009401">
    <property type="term" value="P:phosphoenolpyruvate-dependent sugar phosphotransferase system"/>
    <property type="evidence" value="ECO:0007669"/>
    <property type="project" value="UniProtKB-KW"/>
</dbReference>
<feature type="active site" description="Phosphocysteine intermediate; for EIIB activity" evidence="11">
    <location>
        <position position="405"/>
    </location>
</feature>
<feature type="transmembrane region" description="Helical" evidence="12">
    <location>
        <begin position="74"/>
        <end position="92"/>
    </location>
</feature>
<evidence type="ECO:0000313" key="15">
    <source>
        <dbReference type="EMBL" id="AZE46802.1"/>
    </source>
</evidence>
<evidence type="ECO:0000256" key="5">
    <source>
        <dbReference type="ARBA" id="ARBA00022679"/>
    </source>
</evidence>
<dbReference type="PANTHER" id="PTHR30009:SF4">
    <property type="entry name" value="PTS SYSTEM N-ACETYLGLUCOSAMINE-SPECIFIC EIICBA COMPONENT"/>
    <property type="match status" value="1"/>
</dbReference>
<evidence type="ECO:0000256" key="1">
    <source>
        <dbReference type="ARBA" id="ARBA00004651"/>
    </source>
</evidence>
<comment type="subcellular location">
    <subcellularLocation>
        <location evidence="1">Cell membrane</location>
        <topology evidence="1">Multi-pass membrane protein</topology>
    </subcellularLocation>
</comment>
<keyword evidence="6" id="KW-0598">Phosphotransferase system</keyword>
<dbReference type="AlphaFoldDB" id="A0A3G7TK88"/>
<evidence type="ECO:0000256" key="9">
    <source>
        <dbReference type="ARBA" id="ARBA00022989"/>
    </source>
</evidence>
<proteinExistence type="predicted"/>
<dbReference type="Proteomes" id="UP000268048">
    <property type="component" value="Chromosome"/>
</dbReference>
<keyword evidence="8" id="KW-0418">Kinase</keyword>
<evidence type="ECO:0000256" key="7">
    <source>
        <dbReference type="ARBA" id="ARBA00022692"/>
    </source>
</evidence>
<protein>
    <submittedName>
        <fullName evidence="15">PTS system, N-acetylglucosamine-specific IIC component</fullName>
    </submittedName>
</protein>
<feature type="transmembrane region" description="Helical" evidence="12">
    <location>
        <begin position="229"/>
        <end position="250"/>
    </location>
</feature>
<dbReference type="GO" id="GO:0019866">
    <property type="term" value="C:organelle inner membrane"/>
    <property type="evidence" value="ECO:0007669"/>
    <property type="project" value="InterPro"/>
</dbReference>
<dbReference type="GO" id="GO:0015572">
    <property type="term" value="F:N-acetylglucosamine transmembrane transporter activity"/>
    <property type="evidence" value="ECO:0007669"/>
    <property type="project" value="InterPro"/>
</dbReference>
<organism evidence="15 16">
    <name type="scientific">Pseudomonas chlororaphis</name>
    <dbReference type="NCBI Taxonomy" id="587753"/>
    <lineage>
        <taxon>Bacteria</taxon>
        <taxon>Pseudomonadati</taxon>
        <taxon>Pseudomonadota</taxon>
        <taxon>Gammaproteobacteria</taxon>
        <taxon>Pseudomonadales</taxon>
        <taxon>Pseudomonadaceae</taxon>
        <taxon>Pseudomonas</taxon>
    </lineage>
</organism>
<dbReference type="InterPro" id="IPR010974">
    <property type="entry name" value="PTS_IIBC_nag"/>
</dbReference>
<dbReference type="InterPro" id="IPR036878">
    <property type="entry name" value="Glu_permease_IIB"/>
</dbReference>
<evidence type="ECO:0000259" key="13">
    <source>
        <dbReference type="PROSITE" id="PS51098"/>
    </source>
</evidence>
<feature type="domain" description="PTS EIIB type-1" evidence="13">
    <location>
        <begin position="487"/>
        <end position="570"/>
    </location>
</feature>
<dbReference type="Gene3D" id="3.30.1360.60">
    <property type="entry name" value="Glucose permease domain IIB"/>
    <property type="match status" value="2"/>
</dbReference>
<dbReference type="PROSITE" id="PS51103">
    <property type="entry name" value="PTS_EIIC_TYPE_1"/>
    <property type="match status" value="1"/>
</dbReference>
<evidence type="ECO:0000256" key="3">
    <source>
        <dbReference type="ARBA" id="ARBA00022475"/>
    </source>
</evidence>
<keyword evidence="5" id="KW-0808">Transferase</keyword>
<dbReference type="PANTHER" id="PTHR30009">
    <property type="entry name" value="CYTOCHROME C-TYPE SYNTHESIS PROTEIN AND PTS TRANSMEMBRANE COMPONENT"/>
    <property type="match status" value="1"/>
</dbReference>
<evidence type="ECO:0000256" key="11">
    <source>
        <dbReference type="PROSITE-ProRule" id="PRU00421"/>
    </source>
</evidence>
<name>A0A3G7TK88_9PSED</name>
<dbReference type="InterPro" id="IPR003352">
    <property type="entry name" value="PTS_EIIC"/>
</dbReference>
<keyword evidence="4" id="KW-0762">Sugar transport</keyword>
<dbReference type="Pfam" id="PF02378">
    <property type="entry name" value="PTS_EIIC"/>
    <property type="match status" value="1"/>
</dbReference>
<dbReference type="GO" id="GO:0015764">
    <property type="term" value="P:N-acetylglucosamine transport"/>
    <property type="evidence" value="ECO:0007669"/>
    <property type="project" value="TreeGrafter"/>
</dbReference>
<accession>A0A3G7TK88</accession>
<dbReference type="RefSeq" id="WP_124319273.1">
    <property type="nucleotide sequence ID" value="NZ_CP027753.1"/>
</dbReference>
<feature type="domain" description="PTS EIIC type-1" evidence="14">
    <location>
        <begin position="3"/>
        <end position="371"/>
    </location>
</feature>
<feature type="transmembrane region" description="Helical" evidence="12">
    <location>
        <begin position="174"/>
        <end position="191"/>
    </location>
</feature>
<comment type="caution">
    <text evidence="11">Lacks conserved residue(s) required for the propagation of feature annotation.</text>
</comment>
<gene>
    <name evidence="15" type="ORF">C4K04_1110</name>
</gene>
<dbReference type="Pfam" id="PF00367">
    <property type="entry name" value="PTS_EIIB"/>
    <property type="match status" value="1"/>
</dbReference>
<dbReference type="NCBIfam" id="TIGR00826">
    <property type="entry name" value="EIIB_glc"/>
    <property type="match status" value="1"/>
</dbReference>
<dbReference type="PROSITE" id="PS51098">
    <property type="entry name" value="PTS_EIIB_TYPE_1"/>
    <property type="match status" value="2"/>
</dbReference>
<keyword evidence="3" id="KW-1003">Cell membrane</keyword>
<evidence type="ECO:0000256" key="8">
    <source>
        <dbReference type="ARBA" id="ARBA00022777"/>
    </source>
</evidence>
<dbReference type="SUPFAM" id="SSF55604">
    <property type="entry name" value="Glucose permease domain IIB"/>
    <property type="match status" value="2"/>
</dbReference>
<keyword evidence="10 12" id="KW-0472">Membrane</keyword>
<dbReference type="NCBIfam" id="TIGR01998">
    <property type="entry name" value="PTS-II-BC-nag"/>
    <property type="match status" value="1"/>
</dbReference>
<evidence type="ECO:0000256" key="10">
    <source>
        <dbReference type="ARBA" id="ARBA00023136"/>
    </source>
</evidence>
<feature type="transmembrane region" description="Helical" evidence="12">
    <location>
        <begin position="198"/>
        <end position="217"/>
    </location>
</feature>
<dbReference type="InterPro" id="IPR001996">
    <property type="entry name" value="PTS_IIB_1"/>
</dbReference>
<evidence type="ECO:0000256" key="12">
    <source>
        <dbReference type="SAM" id="Phobius"/>
    </source>
</evidence>
<keyword evidence="2" id="KW-0813">Transport</keyword>
<dbReference type="GO" id="GO:0008982">
    <property type="term" value="F:protein-N(PI)-phosphohistidine-sugar phosphotransferase activity"/>
    <property type="evidence" value="ECO:0007669"/>
    <property type="project" value="InterPro"/>
</dbReference>
<dbReference type="InterPro" id="IPR050429">
    <property type="entry name" value="PTS_Glucose_EIICBA"/>
</dbReference>
<feature type="transmembrane region" description="Helical" evidence="12">
    <location>
        <begin position="12"/>
        <end position="30"/>
    </location>
</feature>
<dbReference type="GO" id="GO:0016301">
    <property type="term" value="F:kinase activity"/>
    <property type="evidence" value="ECO:0007669"/>
    <property type="project" value="UniProtKB-KW"/>
</dbReference>
<dbReference type="EMBL" id="CP027753">
    <property type="protein sequence ID" value="AZE46802.1"/>
    <property type="molecule type" value="Genomic_DNA"/>
</dbReference>
<evidence type="ECO:0000259" key="14">
    <source>
        <dbReference type="PROSITE" id="PS51103"/>
    </source>
</evidence>
<keyword evidence="7 12" id="KW-0812">Transmembrane</keyword>
<feature type="domain" description="PTS EIIB type-1" evidence="13">
    <location>
        <begin position="383"/>
        <end position="466"/>
    </location>
</feature>
<dbReference type="InterPro" id="IPR018113">
    <property type="entry name" value="PTrfase_EIIB_Cys"/>
</dbReference>
<feature type="transmembrane region" description="Helical" evidence="12">
    <location>
        <begin position="262"/>
        <end position="279"/>
    </location>
</feature>
<evidence type="ECO:0000256" key="6">
    <source>
        <dbReference type="ARBA" id="ARBA00022683"/>
    </source>
</evidence>